<accession>A0ABQ1T942</accession>
<proteinExistence type="predicted"/>
<dbReference type="RefSeq" id="WP_188727628.1">
    <property type="nucleotide sequence ID" value="NZ_BMIT01000003.1"/>
</dbReference>
<dbReference type="Proteomes" id="UP000638462">
    <property type="component" value="Unassembled WGS sequence"/>
</dbReference>
<name>A0ABQ1T942_9GAMM</name>
<gene>
    <name evidence="1" type="ORF">GCM10008027_10450</name>
</gene>
<evidence type="ECO:0000313" key="2">
    <source>
        <dbReference type="Proteomes" id="UP000638462"/>
    </source>
</evidence>
<keyword evidence="2" id="KW-1185">Reference proteome</keyword>
<reference evidence="2" key="1">
    <citation type="journal article" date="2019" name="Int. J. Syst. Evol. Microbiol.">
        <title>The Global Catalogue of Microorganisms (GCM) 10K type strain sequencing project: providing services to taxonomists for standard genome sequencing and annotation.</title>
        <authorList>
            <consortium name="The Broad Institute Genomics Platform"/>
            <consortium name="The Broad Institute Genome Sequencing Center for Infectious Disease"/>
            <person name="Wu L."/>
            <person name="Ma J."/>
        </authorList>
    </citation>
    <scope>NUCLEOTIDE SEQUENCE [LARGE SCALE GENOMIC DNA]</scope>
    <source>
        <strain evidence="2">CGMCC 1.15394</strain>
    </source>
</reference>
<comment type="caution">
    <text evidence="1">The sequence shown here is derived from an EMBL/GenBank/DDBJ whole genome shotgun (WGS) entry which is preliminary data.</text>
</comment>
<dbReference type="EMBL" id="BMIT01000003">
    <property type="protein sequence ID" value="GGE87497.1"/>
    <property type="molecule type" value="Genomic_DNA"/>
</dbReference>
<evidence type="ECO:0000313" key="1">
    <source>
        <dbReference type="EMBL" id="GGE87497.1"/>
    </source>
</evidence>
<organism evidence="1 2">
    <name type="scientific">Pseudoalteromonas gelatinilytica</name>
    <dbReference type="NCBI Taxonomy" id="1703256"/>
    <lineage>
        <taxon>Bacteria</taxon>
        <taxon>Pseudomonadati</taxon>
        <taxon>Pseudomonadota</taxon>
        <taxon>Gammaproteobacteria</taxon>
        <taxon>Alteromonadales</taxon>
        <taxon>Pseudoalteromonadaceae</taxon>
        <taxon>Pseudoalteromonas</taxon>
    </lineage>
</organism>
<protein>
    <submittedName>
        <fullName evidence="1">Uncharacterized protein</fullName>
    </submittedName>
</protein>
<sequence>MTLSALLLSTLALDAAPVSSFDTTKLQGSGGIIIIKDPKKNEELNGSGGIIIIKDPKKKEN</sequence>